<evidence type="ECO:0000256" key="13">
    <source>
        <dbReference type="SAM" id="MobiDB-lite"/>
    </source>
</evidence>
<dbReference type="SUPFAM" id="SSF57667">
    <property type="entry name" value="beta-beta-alpha zinc fingers"/>
    <property type="match status" value="1"/>
</dbReference>
<dbReference type="Gene3D" id="3.30.160.60">
    <property type="entry name" value="Classic Zinc Finger"/>
    <property type="match status" value="2"/>
</dbReference>
<proteinExistence type="inferred from homology"/>
<dbReference type="InterPro" id="IPR052130">
    <property type="entry name" value="AEBP2/jing_C2H2-ZnF"/>
</dbReference>
<dbReference type="InterPro" id="IPR013087">
    <property type="entry name" value="Znf_C2H2_type"/>
</dbReference>
<keyword evidence="7" id="KW-0156">Chromatin regulator</keyword>
<keyword evidence="2" id="KW-0678">Repressor</keyword>
<protein>
    <submittedName>
        <fullName evidence="15">Zinc finger protein AEBP2-like</fullName>
    </submittedName>
</protein>
<feature type="region of interest" description="Disordered" evidence="13">
    <location>
        <begin position="138"/>
        <end position="166"/>
    </location>
</feature>
<evidence type="ECO:0000256" key="9">
    <source>
        <dbReference type="ARBA" id="ARBA00023163"/>
    </source>
</evidence>
<reference evidence="15" key="1">
    <citation type="submission" date="2025-08" db="UniProtKB">
        <authorList>
            <consortium name="Ensembl"/>
        </authorList>
    </citation>
    <scope>IDENTIFICATION</scope>
</reference>
<feature type="compositionally biased region" description="Pro residues" evidence="13">
    <location>
        <begin position="147"/>
        <end position="157"/>
    </location>
</feature>
<evidence type="ECO:0000256" key="4">
    <source>
        <dbReference type="ARBA" id="ARBA00022737"/>
    </source>
</evidence>
<keyword evidence="6" id="KW-0862">Zinc</keyword>
<dbReference type="GO" id="GO:0008270">
    <property type="term" value="F:zinc ion binding"/>
    <property type="evidence" value="ECO:0007669"/>
    <property type="project" value="UniProtKB-KW"/>
</dbReference>
<dbReference type="SMART" id="SM00355">
    <property type="entry name" value="ZnF_C2H2"/>
    <property type="match status" value="2"/>
</dbReference>
<keyword evidence="16" id="KW-1185">Reference proteome</keyword>
<dbReference type="GeneID" id="107087592"/>
<dbReference type="STRING" id="28743.ENSCVAP00000008549"/>
<feature type="region of interest" description="Disordered" evidence="13">
    <location>
        <begin position="65"/>
        <end position="102"/>
    </location>
</feature>
<evidence type="ECO:0000256" key="11">
    <source>
        <dbReference type="ARBA" id="ARBA00037930"/>
    </source>
</evidence>
<evidence type="ECO:0000256" key="10">
    <source>
        <dbReference type="ARBA" id="ARBA00023242"/>
    </source>
</evidence>
<comment type="similarity">
    <text evidence="11">Belongs to the AEBP2/jing C2H2-type zinc-finger family.</text>
</comment>
<dbReference type="InterPro" id="IPR036236">
    <property type="entry name" value="Znf_C2H2_sf"/>
</dbReference>
<keyword evidence="9" id="KW-0804">Transcription</keyword>
<dbReference type="AlphaFoldDB" id="A0A3Q2CSH4"/>
<dbReference type="InterPro" id="IPR059034">
    <property type="entry name" value="SH3_AEBP2_C"/>
</dbReference>
<dbReference type="GO" id="GO:0006325">
    <property type="term" value="P:chromatin organization"/>
    <property type="evidence" value="ECO:0007669"/>
    <property type="project" value="UniProtKB-KW"/>
</dbReference>
<dbReference type="PROSITE" id="PS00028">
    <property type="entry name" value="ZINC_FINGER_C2H2_1"/>
    <property type="match status" value="1"/>
</dbReference>
<dbReference type="OMA" id="PAKIMRR"/>
<dbReference type="Ensembl" id="ENSCVAT00000001435.1">
    <property type="protein sequence ID" value="ENSCVAP00000008549.1"/>
    <property type="gene ID" value="ENSCVAG00000000810.1"/>
</dbReference>
<keyword evidence="3" id="KW-0479">Metal-binding</keyword>
<dbReference type="GO" id="GO:0006357">
    <property type="term" value="P:regulation of transcription by RNA polymerase II"/>
    <property type="evidence" value="ECO:0007669"/>
    <property type="project" value="TreeGrafter"/>
</dbReference>
<dbReference type="OrthoDB" id="2101615at2759"/>
<keyword evidence="5 12" id="KW-0863">Zinc-finger</keyword>
<dbReference type="Pfam" id="PF26014">
    <property type="entry name" value="SH3_AEBP2_C"/>
    <property type="match status" value="1"/>
</dbReference>
<dbReference type="GeneTree" id="ENSGT00940000167872"/>
<evidence type="ECO:0000256" key="12">
    <source>
        <dbReference type="PROSITE-ProRule" id="PRU00042"/>
    </source>
</evidence>
<comment type="subcellular location">
    <subcellularLocation>
        <location evidence="1">Nucleus</location>
    </subcellularLocation>
</comment>
<evidence type="ECO:0000259" key="14">
    <source>
        <dbReference type="PROSITE" id="PS50157"/>
    </source>
</evidence>
<feature type="compositionally biased region" description="Basic residues" evidence="13">
    <location>
        <begin position="90"/>
        <end position="102"/>
    </location>
</feature>
<dbReference type="PANTHER" id="PTHR46541">
    <property type="entry name" value="ZINC FINGER PROTEIN AEBP2"/>
    <property type="match status" value="1"/>
</dbReference>
<dbReference type="Proteomes" id="UP000265020">
    <property type="component" value="Unassembled WGS sequence"/>
</dbReference>
<evidence type="ECO:0000256" key="6">
    <source>
        <dbReference type="ARBA" id="ARBA00022833"/>
    </source>
</evidence>
<evidence type="ECO:0000313" key="16">
    <source>
        <dbReference type="Proteomes" id="UP000265020"/>
    </source>
</evidence>
<feature type="domain" description="C2H2-type" evidence="14">
    <location>
        <begin position="42"/>
        <end position="71"/>
    </location>
</feature>
<reference evidence="15" key="2">
    <citation type="submission" date="2025-09" db="UniProtKB">
        <authorList>
            <consortium name="Ensembl"/>
        </authorList>
    </citation>
    <scope>IDENTIFICATION</scope>
</reference>
<dbReference type="KEGG" id="cvg:107087592"/>
<dbReference type="PANTHER" id="PTHR46541:SF1">
    <property type="entry name" value="ZINC FINGER PROTEIN AEBP2"/>
    <property type="match status" value="1"/>
</dbReference>
<evidence type="ECO:0000256" key="3">
    <source>
        <dbReference type="ARBA" id="ARBA00022723"/>
    </source>
</evidence>
<dbReference type="GO" id="GO:0035098">
    <property type="term" value="C:ESC/E(Z) complex"/>
    <property type="evidence" value="ECO:0007669"/>
    <property type="project" value="TreeGrafter"/>
</dbReference>
<evidence type="ECO:0000256" key="1">
    <source>
        <dbReference type="ARBA" id="ARBA00004123"/>
    </source>
</evidence>
<dbReference type="RefSeq" id="XP_015234736.1">
    <property type="nucleotide sequence ID" value="XM_015379250.1"/>
</dbReference>
<organism evidence="15 16">
    <name type="scientific">Cyprinodon variegatus</name>
    <name type="common">Sheepshead minnow</name>
    <dbReference type="NCBI Taxonomy" id="28743"/>
    <lineage>
        <taxon>Eukaryota</taxon>
        <taxon>Metazoa</taxon>
        <taxon>Chordata</taxon>
        <taxon>Craniata</taxon>
        <taxon>Vertebrata</taxon>
        <taxon>Euteleostomi</taxon>
        <taxon>Actinopterygii</taxon>
        <taxon>Neopterygii</taxon>
        <taxon>Teleostei</taxon>
        <taxon>Neoteleostei</taxon>
        <taxon>Acanthomorphata</taxon>
        <taxon>Ovalentaria</taxon>
        <taxon>Atherinomorphae</taxon>
        <taxon>Cyprinodontiformes</taxon>
        <taxon>Cyprinodontidae</taxon>
        <taxon>Cyprinodon</taxon>
    </lineage>
</organism>
<dbReference type="PROSITE" id="PS50157">
    <property type="entry name" value="ZINC_FINGER_C2H2_2"/>
    <property type="match status" value="1"/>
</dbReference>
<keyword evidence="10" id="KW-0539">Nucleus</keyword>
<keyword evidence="4" id="KW-0677">Repeat</keyword>
<sequence length="166" mass="18410">MGVSVLQVFVCLWKSCKVYNTPSTSHSWLQRHMLSHSGDKPFKCVLGGCNATFASQGGLVRHVPTHFSSQGSSKASGQGRVKEESPSKAGMKRRKMRSKYRRSLPRPHDFFDAQTMEAIRHRAICLNLATHIESQGNGHSVVFHSTHPPPTPPPPSPTQENQINKI</sequence>
<feature type="compositionally biased region" description="Low complexity" evidence="13">
    <location>
        <begin position="68"/>
        <end position="79"/>
    </location>
</feature>
<evidence type="ECO:0000313" key="15">
    <source>
        <dbReference type="Ensembl" id="ENSCVAP00000008549.1"/>
    </source>
</evidence>
<evidence type="ECO:0000256" key="2">
    <source>
        <dbReference type="ARBA" id="ARBA00022491"/>
    </source>
</evidence>
<accession>A0A3Q2CSH4</accession>
<evidence type="ECO:0000256" key="8">
    <source>
        <dbReference type="ARBA" id="ARBA00023015"/>
    </source>
</evidence>
<evidence type="ECO:0000256" key="7">
    <source>
        <dbReference type="ARBA" id="ARBA00022853"/>
    </source>
</evidence>
<name>A0A3Q2CSH4_CYPVA</name>
<keyword evidence="8" id="KW-0805">Transcription regulation</keyword>
<evidence type="ECO:0000256" key="5">
    <source>
        <dbReference type="ARBA" id="ARBA00022771"/>
    </source>
</evidence>